<evidence type="ECO:0000313" key="1">
    <source>
        <dbReference type="EMBL" id="KFD60692.1"/>
    </source>
</evidence>
<dbReference type="AlphaFoldDB" id="A0A085MTZ6"/>
<gene>
    <name evidence="1" type="ORF">M514_10103</name>
</gene>
<organism evidence="1">
    <name type="scientific">Trichuris suis</name>
    <name type="common">pig whipworm</name>
    <dbReference type="NCBI Taxonomy" id="68888"/>
    <lineage>
        <taxon>Eukaryota</taxon>
        <taxon>Metazoa</taxon>
        <taxon>Ecdysozoa</taxon>
        <taxon>Nematoda</taxon>
        <taxon>Enoplea</taxon>
        <taxon>Dorylaimia</taxon>
        <taxon>Trichinellida</taxon>
        <taxon>Trichuridae</taxon>
        <taxon>Trichuris</taxon>
    </lineage>
</organism>
<reference evidence="1" key="1">
    <citation type="journal article" date="2014" name="Nat. Genet.">
        <title>Genome and transcriptome of the porcine whipworm Trichuris suis.</title>
        <authorList>
            <person name="Jex A.R."/>
            <person name="Nejsum P."/>
            <person name="Schwarz E.M."/>
            <person name="Hu L."/>
            <person name="Young N.D."/>
            <person name="Hall R.S."/>
            <person name="Korhonen P.K."/>
            <person name="Liao S."/>
            <person name="Thamsborg S."/>
            <person name="Xia J."/>
            <person name="Xu P."/>
            <person name="Wang S."/>
            <person name="Scheerlinck J.P."/>
            <person name="Hofmann A."/>
            <person name="Sternberg P.W."/>
            <person name="Wang J."/>
            <person name="Gasser R.B."/>
        </authorList>
    </citation>
    <scope>NUCLEOTIDE SEQUENCE [LARGE SCALE GENOMIC DNA]</scope>
    <source>
        <strain evidence="1">DCEP-RM93F</strain>
    </source>
</reference>
<dbReference type="Proteomes" id="UP000030758">
    <property type="component" value="Unassembled WGS sequence"/>
</dbReference>
<name>A0A085MTZ6_9BILA</name>
<accession>A0A085MTZ6</accession>
<dbReference type="EMBL" id="KL367653">
    <property type="protein sequence ID" value="KFD60692.1"/>
    <property type="molecule type" value="Genomic_DNA"/>
</dbReference>
<sequence length="152" mass="17547">MTRNAPSRLGTIHSPQDSTRNICGGGDTVCRSAYRLTEDTLRNKFDIIANKIWVFLRWCPEFGITRRDYVIGVNPRNSVTADQKTPSTAFSESILTSDTSAQIKRRNKIRCGTRRTMLVSYFSEFMWRRRLQPGVDVFENILHEIAAYWPPE</sequence>
<proteinExistence type="predicted"/>
<protein>
    <submittedName>
        <fullName evidence="1">Uncharacterized protein</fullName>
    </submittedName>
</protein>